<dbReference type="Pfam" id="PF00041">
    <property type="entry name" value="fn3"/>
    <property type="match status" value="1"/>
</dbReference>
<dbReference type="OrthoDB" id="6244967at2759"/>
<evidence type="ECO:0000259" key="11">
    <source>
        <dbReference type="PROSITE" id="PS50835"/>
    </source>
</evidence>
<dbReference type="InterPro" id="IPR013098">
    <property type="entry name" value="Ig_I-set"/>
</dbReference>
<feature type="domain" description="Ig-like" evidence="11">
    <location>
        <begin position="235"/>
        <end position="326"/>
    </location>
</feature>
<feature type="domain" description="Ig-like" evidence="11">
    <location>
        <begin position="329"/>
        <end position="407"/>
    </location>
</feature>
<comment type="caution">
    <text evidence="13">The sequence shown here is derived from an EMBL/GenBank/DDBJ whole genome shotgun (WGS) entry which is preliminary data.</text>
</comment>
<dbReference type="SUPFAM" id="SSF49265">
    <property type="entry name" value="Fibronectin type III"/>
    <property type="match status" value="3"/>
</dbReference>
<name>A0A813UYE3_9BILA</name>
<feature type="region of interest" description="Disordered" evidence="8">
    <location>
        <begin position="1234"/>
        <end position="1274"/>
    </location>
</feature>
<dbReference type="GO" id="GO:0016020">
    <property type="term" value="C:membrane"/>
    <property type="evidence" value="ECO:0007669"/>
    <property type="project" value="UniProtKB-SubCell"/>
</dbReference>
<dbReference type="PROSITE" id="PS50835">
    <property type="entry name" value="IG_LIKE"/>
    <property type="match status" value="6"/>
</dbReference>
<dbReference type="InterPro" id="IPR003961">
    <property type="entry name" value="FN3_dom"/>
</dbReference>
<feature type="domain" description="Fibronectin type-III" evidence="12">
    <location>
        <begin position="1063"/>
        <end position="1159"/>
    </location>
</feature>
<protein>
    <recommendedName>
        <fullName evidence="16">Neurofascin</fullName>
    </recommendedName>
</protein>
<feature type="domain" description="Ig-like" evidence="11">
    <location>
        <begin position="128"/>
        <end position="221"/>
    </location>
</feature>
<dbReference type="FunFam" id="2.60.40.10:FF:000347">
    <property type="entry name" value="Neuronal cell adhesion molecule"/>
    <property type="match status" value="1"/>
</dbReference>
<feature type="domain" description="Fibronectin type-III" evidence="12">
    <location>
        <begin position="745"/>
        <end position="849"/>
    </location>
</feature>
<reference evidence="13" key="1">
    <citation type="submission" date="2021-02" db="EMBL/GenBank/DDBJ databases">
        <authorList>
            <person name="Nowell W R."/>
        </authorList>
    </citation>
    <scope>NUCLEOTIDE SEQUENCE</scope>
</reference>
<dbReference type="Pfam" id="PF13927">
    <property type="entry name" value="Ig_3"/>
    <property type="match status" value="3"/>
</dbReference>
<evidence type="ECO:0000256" key="8">
    <source>
        <dbReference type="SAM" id="MobiDB-lite"/>
    </source>
</evidence>
<evidence type="ECO:0000256" key="6">
    <source>
        <dbReference type="ARBA" id="ARBA00023136"/>
    </source>
</evidence>
<feature type="domain" description="Ig-like" evidence="11">
    <location>
        <begin position="515"/>
        <end position="604"/>
    </location>
</feature>
<dbReference type="Pfam" id="PF13882">
    <property type="entry name" value="Bravo_FIGEY"/>
    <property type="match status" value="1"/>
</dbReference>
<dbReference type="SMART" id="SM00060">
    <property type="entry name" value="FN3"/>
    <property type="match status" value="5"/>
</dbReference>
<dbReference type="SUPFAM" id="SSF48726">
    <property type="entry name" value="Immunoglobulin"/>
    <property type="match status" value="6"/>
</dbReference>
<feature type="domain" description="Fibronectin type-III" evidence="12">
    <location>
        <begin position="857"/>
        <end position="958"/>
    </location>
</feature>
<evidence type="ECO:0000256" key="1">
    <source>
        <dbReference type="ARBA" id="ARBA00004479"/>
    </source>
</evidence>
<comment type="subcellular location">
    <subcellularLocation>
        <location evidence="1">Membrane</location>
        <topology evidence="1">Single-pass type I membrane protein</topology>
    </subcellularLocation>
</comment>
<feature type="signal peptide" evidence="10">
    <location>
        <begin position="1"/>
        <end position="24"/>
    </location>
</feature>
<evidence type="ECO:0008006" key="16">
    <source>
        <dbReference type="Google" id="ProtNLM"/>
    </source>
</evidence>
<dbReference type="InterPro" id="IPR013783">
    <property type="entry name" value="Ig-like_fold"/>
</dbReference>
<dbReference type="InterPro" id="IPR036116">
    <property type="entry name" value="FN3_sf"/>
</dbReference>
<evidence type="ECO:0000256" key="2">
    <source>
        <dbReference type="ARBA" id="ARBA00022692"/>
    </source>
</evidence>
<evidence type="ECO:0000259" key="12">
    <source>
        <dbReference type="PROSITE" id="PS50853"/>
    </source>
</evidence>
<organism evidence="13 15">
    <name type="scientific">Didymodactylos carnosus</name>
    <dbReference type="NCBI Taxonomy" id="1234261"/>
    <lineage>
        <taxon>Eukaryota</taxon>
        <taxon>Metazoa</taxon>
        <taxon>Spiralia</taxon>
        <taxon>Gnathifera</taxon>
        <taxon>Rotifera</taxon>
        <taxon>Eurotatoria</taxon>
        <taxon>Bdelloidea</taxon>
        <taxon>Philodinida</taxon>
        <taxon>Philodinidae</taxon>
        <taxon>Didymodactylos</taxon>
    </lineage>
</organism>
<dbReference type="PANTHER" id="PTHR44170">
    <property type="entry name" value="PROTEIN SIDEKICK"/>
    <property type="match status" value="1"/>
</dbReference>
<dbReference type="EMBL" id="CAJOBC010000706">
    <property type="protein sequence ID" value="CAF3617104.1"/>
    <property type="molecule type" value="Genomic_DNA"/>
</dbReference>
<feature type="compositionally biased region" description="Basic and acidic residues" evidence="8">
    <location>
        <begin position="1241"/>
        <end position="1265"/>
    </location>
</feature>
<dbReference type="InterPro" id="IPR003599">
    <property type="entry name" value="Ig_sub"/>
</dbReference>
<feature type="chain" id="PRO_5036409442" description="Neurofascin" evidence="10">
    <location>
        <begin position="25"/>
        <end position="1300"/>
    </location>
</feature>
<keyword evidence="15" id="KW-1185">Reference proteome</keyword>
<feature type="transmembrane region" description="Helical" evidence="9">
    <location>
        <begin position="1169"/>
        <end position="1192"/>
    </location>
</feature>
<dbReference type="InterPro" id="IPR007110">
    <property type="entry name" value="Ig-like_dom"/>
</dbReference>
<evidence type="ECO:0000256" key="7">
    <source>
        <dbReference type="ARBA" id="ARBA00023157"/>
    </source>
</evidence>
<dbReference type="InterPro" id="IPR003598">
    <property type="entry name" value="Ig_sub2"/>
</dbReference>
<dbReference type="GO" id="GO:0098609">
    <property type="term" value="P:cell-cell adhesion"/>
    <property type="evidence" value="ECO:0007669"/>
    <property type="project" value="TreeGrafter"/>
</dbReference>
<evidence type="ECO:0000313" key="14">
    <source>
        <dbReference type="EMBL" id="CAF3617104.1"/>
    </source>
</evidence>
<keyword evidence="2 9" id="KW-0812">Transmembrane</keyword>
<dbReference type="SMART" id="SM00408">
    <property type="entry name" value="IGc2"/>
    <property type="match status" value="5"/>
</dbReference>
<dbReference type="PROSITE" id="PS50853">
    <property type="entry name" value="FN3"/>
    <property type="match status" value="4"/>
</dbReference>
<evidence type="ECO:0000256" key="4">
    <source>
        <dbReference type="ARBA" id="ARBA00022889"/>
    </source>
</evidence>
<evidence type="ECO:0000313" key="15">
    <source>
        <dbReference type="Proteomes" id="UP000663829"/>
    </source>
</evidence>
<evidence type="ECO:0000256" key="3">
    <source>
        <dbReference type="ARBA" id="ARBA00022737"/>
    </source>
</evidence>
<dbReference type="CDD" id="cd00063">
    <property type="entry name" value="FN3"/>
    <property type="match status" value="2"/>
</dbReference>
<feature type="domain" description="Fibronectin type-III" evidence="12">
    <location>
        <begin position="962"/>
        <end position="1061"/>
    </location>
</feature>
<keyword evidence="10" id="KW-0732">Signal</keyword>
<dbReference type="SMART" id="SM00409">
    <property type="entry name" value="IG"/>
    <property type="match status" value="6"/>
</dbReference>
<feature type="domain" description="Ig-like" evidence="11">
    <location>
        <begin position="425"/>
        <end position="510"/>
    </location>
</feature>
<sequence>MPNLFCNIVHNYVLFSVIYVVVHGIPMPPTITSEPDPEVIFDPRVNIELICQGKGSPAPVYTWTKDGRFYEPSAQNNRVAMASDSGTLIFTQAQSIDQGWYQCNATNQYGTAVSKKVRVRLAELGGFPITGDRPNIITVERGRSAILPCQPPTGVPDPETYWTDNSNVGDQFGFIVSNARIQQDYYGRLYFLNVLDEDEQRQYICNVFSKKLNVIRRGQLTQIKVIKTDASLWKPKRLWSSEANKVFLRGYKMTLKCIFGGLPTPQVIWRKLNATGSGFSDRRSSLTMEKLELTISDLTFEDAGVYECRGVNELGAEVFSINVRIESQPYWKVKPKDVHVTEGETVEFVCDAEAKPPPGPVQWFRNGVPLLDPTVLRNPRRKVIKNRLVIQNVTKLDTAVYQCNVTNIHGYQFANFFVNVISEPPEIQKGPQPLLRVVEGADVTLECETFGAPTPKVYWYKRDQVITGGRYAILEDGSLLIREASASDSGIYTCNATNKYGFDSSSGTLNVKRKTRIQTSPGSQEVRRGYYAIFRCTAIADASLTYDIDWYKDGRLLAYTGRFIKDTADQNTLKIVDVQFDDGGSYICRASTELDSDDASATLVVQDRPNRPRITRVNCSGTTQNSFGQPFAIVNWEATGDNNARILYYELQYNTTFTQNDWISVPIELRRESYNEIRSEDGSIKLEPKISIIRTTHLPSNQNDIRVSLSCWANYTFRVIAYNRVGTSDPSPISEAMCTTTTCRPQRNPIGVKAYTTQFSFLTIEWDAMPEIKWNSPKFWYEVGWRRLDQQPLGPFITLRINPPQHILVVPDVVRNVRYQYYVKAYNQQPGETNGGDANEPVTYYTAFSGDSAPSYIPRNFRVIKVFDETTVQFAWDPPILIDESNIRGILKGYQIEVFRLDDPDNSLRVIKNIPANSTLATIFNAPPNADVLARIRIETDRYLGPTSPTVQFPTPEGRPGPVTNLRAVPYSGNGIYLFWDAPDEPNGHIEGYQIDYKTIESIVAQPGADFPSIDIRDEFRRNYLLGGLKPNTKYRIQLKARTSRGLSLSPAIIEITTNESLVPSKPSFVISAVGNTFFNISFNPDMMAVPGSVFFARYKENDKDGQAIYKKTYDVTNERTIMVSPLDPGREYVVFLVASDGIRSEVESDRKYIRTRGVDPGTNVTKSAWFIGTIVSIVVLIIILAVVCGVMRKRGGKYSVQDKETLHGHEYGQDDGKFSEYYRAPSDASIKKSTASLHDGLQDDDRDSMAEFGDGQDRQSRFAEDGSFIGQYGRDDKRRTYLVKYDESNGEQQPYSTSV</sequence>
<dbReference type="InterPro" id="IPR036179">
    <property type="entry name" value="Ig-like_dom_sf"/>
</dbReference>
<evidence type="ECO:0000256" key="10">
    <source>
        <dbReference type="SAM" id="SignalP"/>
    </source>
</evidence>
<dbReference type="InterPro" id="IPR026966">
    <property type="entry name" value="Neurofascin/L1/NrCAM_C"/>
</dbReference>
<evidence type="ECO:0000256" key="5">
    <source>
        <dbReference type="ARBA" id="ARBA00022989"/>
    </source>
</evidence>
<dbReference type="PANTHER" id="PTHR44170:SF6">
    <property type="entry name" value="CONTACTIN"/>
    <property type="match status" value="1"/>
</dbReference>
<keyword evidence="4" id="KW-0130">Cell adhesion</keyword>
<accession>A0A813UYE3</accession>
<dbReference type="EMBL" id="CAJNOQ010000706">
    <property type="protein sequence ID" value="CAF0830068.1"/>
    <property type="molecule type" value="Genomic_DNA"/>
</dbReference>
<dbReference type="Pfam" id="PF07679">
    <property type="entry name" value="I-set"/>
    <property type="match status" value="2"/>
</dbReference>
<evidence type="ECO:0000313" key="13">
    <source>
        <dbReference type="EMBL" id="CAF0830068.1"/>
    </source>
</evidence>
<dbReference type="Gene3D" id="2.60.40.10">
    <property type="entry name" value="Immunoglobulins"/>
    <property type="match status" value="10"/>
</dbReference>
<proteinExistence type="predicted"/>
<feature type="domain" description="Ig-like" evidence="11">
    <location>
        <begin position="29"/>
        <end position="118"/>
    </location>
</feature>
<dbReference type="Proteomes" id="UP000663829">
    <property type="component" value="Unassembled WGS sequence"/>
</dbReference>
<gene>
    <name evidence="13" type="ORF">GPM918_LOCUS5006</name>
    <name evidence="14" type="ORF">SRO942_LOCUS5007</name>
</gene>
<keyword evidence="7" id="KW-1015">Disulfide bond</keyword>
<keyword evidence="6 9" id="KW-0472">Membrane</keyword>
<keyword evidence="5 9" id="KW-1133">Transmembrane helix</keyword>
<keyword evidence="3" id="KW-0677">Repeat</keyword>
<dbReference type="Proteomes" id="UP000681722">
    <property type="component" value="Unassembled WGS sequence"/>
</dbReference>
<evidence type="ECO:0000256" key="9">
    <source>
        <dbReference type="SAM" id="Phobius"/>
    </source>
</evidence>